<dbReference type="GO" id="GO:0140662">
    <property type="term" value="F:ATP-dependent protein folding chaperone"/>
    <property type="evidence" value="ECO:0007669"/>
    <property type="project" value="InterPro"/>
</dbReference>
<dbReference type="FunFam" id="3.90.640.10:FF:000010">
    <property type="entry name" value="heat shock 70 kDa protein 14"/>
    <property type="match status" value="1"/>
</dbReference>
<evidence type="ECO:0000256" key="4">
    <source>
        <dbReference type="RuleBase" id="RU003322"/>
    </source>
</evidence>
<reference evidence="7" key="1">
    <citation type="submission" date="2024-03" db="EMBL/GenBank/DDBJ databases">
        <title>WGS assembly of Saponaria officinalis var. Norfolk2.</title>
        <authorList>
            <person name="Jenkins J."/>
            <person name="Shu S."/>
            <person name="Grimwood J."/>
            <person name="Barry K."/>
            <person name="Goodstein D."/>
            <person name="Schmutz J."/>
            <person name="Leebens-Mack J."/>
            <person name="Osbourn A."/>
        </authorList>
    </citation>
    <scope>NUCLEOTIDE SEQUENCE [LARGE SCALE GENOMIC DNA]</scope>
    <source>
        <strain evidence="7">JIC</strain>
    </source>
</reference>
<gene>
    <name evidence="7" type="ORF">RND81_02G090100</name>
</gene>
<dbReference type="AlphaFoldDB" id="A0AAW1MRB9"/>
<dbReference type="Gene3D" id="3.30.420.40">
    <property type="match status" value="2"/>
</dbReference>
<feature type="coiled-coil region" evidence="5">
    <location>
        <begin position="603"/>
        <end position="637"/>
    </location>
</feature>
<evidence type="ECO:0000313" key="8">
    <source>
        <dbReference type="Proteomes" id="UP001443914"/>
    </source>
</evidence>
<dbReference type="PANTHER" id="PTHR19375">
    <property type="entry name" value="HEAT SHOCK PROTEIN 70KDA"/>
    <property type="match status" value="1"/>
</dbReference>
<dbReference type="Gene3D" id="3.30.30.30">
    <property type="match status" value="1"/>
</dbReference>
<organism evidence="7 8">
    <name type="scientific">Saponaria officinalis</name>
    <name type="common">Common soapwort</name>
    <name type="synonym">Lychnis saponaria</name>
    <dbReference type="NCBI Taxonomy" id="3572"/>
    <lineage>
        <taxon>Eukaryota</taxon>
        <taxon>Viridiplantae</taxon>
        <taxon>Streptophyta</taxon>
        <taxon>Embryophyta</taxon>
        <taxon>Tracheophyta</taxon>
        <taxon>Spermatophyta</taxon>
        <taxon>Magnoliopsida</taxon>
        <taxon>eudicotyledons</taxon>
        <taxon>Gunneridae</taxon>
        <taxon>Pentapetalae</taxon>
        <taxon>Caryophyllales</taxon>
        <taxon>Caryophyllaceae</taxon>
        <taxon>Caryophylleae</taxon>
        <taxon>Saponaria</taxon>
    </lineage>
</organism>
<feature type="region of interest" description="Disordered" evidence="6">
    <location>
        <begin position="29"/>
        <end position="53"/>
    </location>
</feature>
<keyword evidence="8" id="KW-1185">Reference proteome</keyword>
<dbReference type="InterPro" id="IPR013126">
    <property type="entry name" value="Hsp_70_fam"/>
</dbReference>
<dbReference type="GO" id="GO:0005524">
    <property type="term" value="F:ATP binding"/>
    <property type="evidence" value="ECO:0007669"/>
    <property type="project" value="UniProtKB-KW"/>
</dbReference>
<evidence type="ECO:0000313" key="7">
    <source>
        <dbReference type="EMBL" id="KAK9748920.1"/>
    </source>
</evidence>
<proteinExistence type="inferred from homology"/>
<dbReference type="Pfam" id="PF00012">
    <property type="entry name" value="HSP70"/>
    <property type="match status" value="1"/>
</dbReference>
<sequence length="690" mass="77307">MAVYVYHTPYMFPNYGVFIFQKSTVDQAKKKRRESENGGKRSGHRNRSRNDVQRTRAWEYGSMTVSKSFLTPSCVVFSQDELLIGDAAKNHVSINPANTIYDAKKLIGRKFTDKVVQSDIKLWPFKVLNDPMKGDKPMIEVSYKGEVKHFSAEGISSIVLMRMKETAEAYLGTKVKGAVITVPAFFNDSQRQATKEAATIAGLNVMQIIDEPTAAAIAYSFERKTVDNNGKRNVLVFDLGGRTLNVSLMVLDKSSYEVKAVNGGTHLGGVDFNNIMMKHFVEEFQSKHNKDISDNPRSLGRLRAACETTKWFLSEALHTITEIDWFYDGIHFSSEMSRAIFERFNIDLFKYCLTPVEQCLRDAMMRKEDVDEIILIGGSTRIPKVEQLLKDFFNGKRLFNDLNVVEAVASGAAIHAAFLSGVLQNQRYTLMDVPSLSLGVEINDGDTTDIEEDAEDTTDVEEDTEDTTDVEEDAEDMTDIRLLLKSVDSLLESFGDSKPAIKPFPPHMKRMVVKILTKLKQNISDTNLLKILCGVLREVNISIPEHLRTTLRGLEQTVIASQRQLLDRVAEKEAACIDPQVVALGNSDLITSKKRIISSSANRDRLKADIADVNATIAGLMEKRASLERDLASEESILVGLTDSLATEMESARMRRNRITSFQNAEKLEDEARRSLGIAVDCLAKFFESL</sequence>
<evidence type="ECO:0000256" key="3">
    <source>
        <dbReference type="ARBA" id="ARBA00022840"/>
    </source>
</evidence>
<keyword evidence="5" id="KW-0175">Coiled coil</keyword>
<evidence type="ECO:0000256" key="2">
    <source>
        <dbReference type="ARBA" id="ARBA00022741"/>
    </source>
</evidence>
<dbReference type="PROSITE" id="PS01036">
    <property type="entry name" value="HSP70_3"/>
    <property type="match status" value="1"/>
</dbReference>
<comment type="similarity">
    <text evidence="1 4">Belongs to the heat shock protein 70 family.</text>
</comment>
<keyword evidence="2 4" id="KW-0547">Nucleotide-binding</keyword>
<dbReference type="EMBL" id="JBDFQZ010000002">
    <property type="protein sequence ID" value="KAK9748920.1"/>
    <property type="molecule type" value="Genomic_DNA"/>
</dbReference>
<dbReference type="FunFam" id="3.30.30.30:FF:000001">
    <property type="entry name" value="heat shock 70 kDa protein-like"/>
    <property type="match status" value="1"/>
</dbReference>
<evidence type="ECO:0000256" key="1">
    <source>
        <dbReference type="ARBA" id="ARBA00007381"/>
    </source>
</evidence>
<feature type="region of interest" description="Disordered" evidence="6">
    <location>
        <begin position="446"/>
        <end position="472"/>
    </location>
</feature>
<keyword evidence="3 4" id="KW-0067">ATP-binding</keyword>
<dbReference type="InterPro" id="IPR043129">
    <property type="entry name" value="ATPase_NBD"/>
</dbReference>
<comment type="caution">
    <text evidence="7">The sequence shown here is derived from an EMBL/GenBank/DDBJ whole genome shotgun (WGS) entry which is preliminary data.</text>
</comment>
<protein>
    <submittedName>
        <fullName evidence="7">Uncharacterized protein</fullName>
    </submittedName>
</protein>
<name>A0AAW1MRB9_SAPOF</name>
<evidence type="ECO:0000256" key="5">
    <source>
        <dbReference type="SAM" id="Coils"/>
    </source>
</evidence>
<dbReference type="PRINTS" id="PR00301">
    <property type="entry name" value="HEATSHOCK70"/>
</dbReference>
<dbReference type="SUPFAM" id="SSF53067">
    <property type="entry name" value="Actin-like ATPase domain"/>
    <property type="match status" value="2"/>
</dbReference>
<accession>A0AAW1MRB9</accession>
<dbReference type="Gene3D" id="3.90.640.10">
    <property type="entry name" value="Actin, Chain A, domain 4"/>
    <property type="match status" value="1"/>
</dbReference>
<evidence type="ECO:0000256" key="6">
    <source>
        <dbReference type="SAM" id="MobiDB-lite"/>
    </source>
</evidence>
<dbReference type="InterPro" id="IPR018181">
    <property type="entry name" value="Heat_shock_70_CS"/>
</dbReference>
<dbReference type="Proteomes" id="UP001443914">
    <property type="component" value="Unassembled WGS sequence"/>
</dbReference>